<dbReference type="GO" id="GO:0006790">
    <property type="term" value="P:sulfur compound metabolic process"/>
    <property type="evidence" value="ECO:0007669"/>
    <property type="project" value="TreeGrafter"/>
</dbReference>
<dbReference type="AlphaFoldDB" id="V4APM8"/>
<evidence type="ECO:0000259" key="1">
    <source>
        <dbReference type="Pfam" id="PF00685"/>
    </source>
</evidence>
<dbReference type="Pfam" id="PF00685">
    <property type="entry name" value="Sulfotransfer_1"/>
    <property type="match status" value="1"/>
</dbReference>
<dbReference type="SUPFAM" id="SSF52540">
    <property type="entry name" value="P-loop containing nucleoside triphosphate hydrolases"/>
    <property type="match status" value="1"/>
</dbReference>
<sequence>MKEFCNRVSNDIKWSERLKKKFPNRIKTLRYEDISEKPIKATENLYEFLGLKISQDIKDYIWKITSAGLPDNCVICTTRNNSVATAYKWRHLLEHSLVKIIDNTCSDVYKQMGYVPVKNIAEQSNLKIPVKIPMKFEP</sequence>
<feature type="domain" description="Sulfotransferase" evidence="1">
    <location>
        <begin position="18"/>
        <end position="110"/>
    </location>
</feature>
<protein>
    <recommendedName>
        <fullName evidence="1">Sulfotransferase domain-containing protein</fullName>
    </recommendedName>
</protein>
<dbReference type="InterPro" id="IPR051135">
    <property type="entry name" value="Gal/GlcNAc/GalNAc_ST"/>
</dbReference>
<dbReference type="InterPro" id="IPR000863">
    <property type="entry name" value="Sulfotransferase_dom"/>
</dbReference>
<accession>V4APM8</accession>
<dbReference type="PANTHER" id="PTHR10704">
    <property type="entry name" value="CARBOHYDRATE SULFOTRANSFERASE"/>
    <property type="match status" value="1"/>
</dbReference>
<dbReference type="InterPro" id="IPR027417">
    <property type="entry name" value="P-loop_NTPase"/>
</dbReference>
<dbReference type="Proteomes" id="UP000030746">
    <property type="component" value="Unassembled WGS sequence"/>
</dbReference>
<reference evidence="2 3" key="1">
    <citation type="journal article" date="2013" name="Nature">
        <title>Insights into bilaterian evolution from three spiralian genomes.</title>
        <authorList>
            <person name="Simakov O."/>
            <person name="Marletaz F."/>
            <person name="Cho S.J."/>
            <person name="Edsinger-Gonzales E."/>
            <person name="Havlak P."/>
            <person name="Hellsten U."/>
            <person name="Kuo D.H."/>
            <person name="Larsson T."/>
            <person name="Lv J."/>
            <person name="Arendt D."/>
            <person name="Savage R."/>
            <person name="Osoegawa K."/>
            <person name="de Jong P."/>
            <person name="Grimwood J."/>
            <person name="Chapman J.A."/>
            <person name="Shapiro H."/>
            <person name="Aerts A."/>
            <person name="Otillar R.P."/>
            <person name="Terry A.Y."/>
            <person name="Boore J.L."/>
            <person name="Grigoriev I.V."/>
            <person name="Lindberg D.R."/>
            <person name="Seaver E.C."/>
            <person name="Weisblat D.A."/>
            <person name="Putnam N.H."/>
            <person name="Rokhsar D.S."/>
        </authorList>
    </citation>
    <scope>NUCLEOTIDE SEQUENCE [LARGE SCALE GENOMIC DNA]</scope>
</reference>
<dbReference type="GeneID" id="20235206"/>
<dbReference type="EMBL" id="KB201382">
    <property type="protein sequence ID" value="ESO96745.1"/>
    <property type="molecule type" value="Genomic_DNA"/>
</dbReference>
<dbReference type="GO" id="GO:0006044">
    <property type="term" value="P:N-acetylglucosamine metabolic process"/>
    <property type="evidence" value="ECO:0007669"/>
    <property type="project" value="TreeGrafter"/>
</dbReference>
<dbReference type="GO" id="GO:0001517">
    <property type="term" value="F:N-acetylglucosamine 6-O-sulfotransferase activity"/>
    <property type="evidence" value="ECO:0007669"/>
    <property type="project" value="TreeGrafter"/>
</dbReference>
<proteinExistence type="predicted"/>
<dbReference type="KEGG" id="lgi:LOTGIDRAFT_147170"/>
<dbReference type="PANTHER" id="PTHR10704:SF44">
    <property type="entry name" value="LD35051P-RELATED"/>
    <property type="match status" value="1"/>
</dbReference>
<dbReference type="OrthoDB" id="5987729at2759"/>
<evidence type="ECO:0000313" key="2">
    <source>
        <dbReference type="EMBL" id="ESO96745.1"/>
    </source>
</evidence>
<organism evidence="2 3">
    <name type="scientific">Lottia gigantea</name>
    <name type="common">Giant owl limpet</name>
    <dbReference type="NCBI Taxonomy" id="225164"/>
    <lineage>
        <taxon>Eukaryota</taxon>
        <taxon>Metazoa</taxon>
        <taxon>Spiralia</taxon>
        <taxon>Lophotrochozoa</taxon>
        <taxon>Mollusca</taxon>
        <taxon>Gastropoda</taxon>
        <taxon>Patellogastropoda</taxon>
        <taxon>Lottioidea</taxon>
        <taxon>Lottiidae</taxon>
        <taxon>Lottia</taxon>
    </lineage>
</organism>
<evidence type="ECO:0000313" key="3">
    <source>
        <dbReference type="Proteomes" id="UP000030746"/>
    </source>
</evidence>
<keyword evidence="3" id="KW-1185">Reference proteome</keyword>
<name>V4APM8_LOTGI</name>
<dbReference type="Gene3D" id="3.40.50.300">
    <property type="entry name" value="P-loop containing nucleotide triphosphate hydrolases"/>
    <property type="match status" value="1"/>
</dbReference>
<gene>
    <name evidence="2" type="ORF">LOTGIDRAFT_147170</name>
</gene>
<dbReference type="HOGENOM" id="CLU_154092_0_0_1"/>
<dbReference type="RefSeq" id="XP_009052567.1">
    <property type="nucleotide sequence ID" value="XM_009054319.1"/>
</dbReference>
<dbReference type="CTD" id="20235206"/>